<reference evidence="1" key="2">
    <citation type="journal article" date="2023" name="Science">
        <title>Genomic signatures of disease resistance in endangered staghorn corals.</title>
        <authorList>
            <person name="Vollmer S.V."/>
            <person name="Selwyn J.D."/>
            <person name="Despard B.A."/>
            <person name="Roesel C.L."/>
        </authorList>
    </citation>
    <scope>NUCLEOTIDE SEQUENCE</scope>
    <source>
        <strain evidence="1">K2</strain>
    </source>
</reference>
<reference evidence="1" key="1">
    <citation type="journal article" date="2023" name="G3 (Bethesda)">
        <title>Whole genome assembly and annotation of the endangered Caribbean coral Acropora cervicornis.</title>
        <authorList>
            <person name="Selwyn J.D."/>
            <person name="Vollmer S.V."/>
        </authorList>
    </citation>
    <scope>NUCLEOTIDE SEQUENCE</scope>
    <source>
        <strain evidence="1">K2</strain>
    </source>
</reference>
<evidence type="ECO:0000313" key="1">
    <source>
        <dbReference type="EMBL" id="KAK2558315.1"/>
    </source>
</evidence>
<dbReference type="Proteomes" id="UP001249851">
    <property type="component" value="Unassembled WGS sequence"/>
</dbReference>
<evidence type="ECO:0000313" key="2">
    <source>
        <dbReference type="Proteomes" id="UP001249851"/>
    </source>
</evidence>
<gene>
    <name evidence="1" type="ORF">P5673_019442</name>
</gene>
<organism evidence="1 2">
    <name type="scientific">Acropora cervicornis</name>
    <name type="common">Staghorn coral</name>
    <dbReference type="NCBI Taxonomy" id="6130"/>
    <lineage>
        <taxon>Eukaryota</taxon>
        <taxon>Metazoa</taxon>
        <taxon>Cnidaria</taxon>
        <taxon>Anthozoa</taxon>
        <taxon>Hexacorallia</taxon>
        <taxon>Scleractinia</taxon>
        <taxon>Astrocoeniina</taxon>
        <taxon>Acroporidae</taxon>
        <taxon>Acropora</taxon>
    </lineage>
</organism>
<protein>
    <submittedName>
        <fullName evidence="1">Uncharacterized protein</fullName>
    </submittedName>
</protein>
<dbReference type="AlphaFoldDB" id="A0AAD9QBS4"/>
<keyword evidence="2" id="KW-1185">Reference proteome</keyword>
<sequence>MRLGLCFTKLHQLSGVDRPIPSSAPVSPGFESLSFIKGFVEEGRTIRNFGHGIFIFPCRLTKRGNK</sequence>
<proteinExistence type="predicted"/>
<accession>A0AAD9QBS4</accession>
<comment type="caution">
    <text evidence="1">The sequence shown here is derived from an EMBL/GenBank/DDBJ whole genome shotgun (WGS) entry which is preliminary data.</text>
</comment>
<name>A0AAD9QBS4_ACRCE</name>
<dbReference type="EMBL" id="JARQWQ010000045">
    <property type="protein sequence ID" value="KAK2558315.1"/>
    <property type="molecule type" value="Genomic_DNA"/>
</dbReference>